<protein>
    <recommendedName>
        <fullName evidence="5">HTH tetR-type domain-containing protein</fullName>
    </recommendedName>
</protein>
<name>A0A317ECR7_9PROT</name>
<dbReference type="Proteomes" id="UP000245461">
    <property type="component" value="Unassembled WGS sequence"/>
</dbReference>
<feature type="domain" description="HTH tetR-type" evidence="5">
    <location>
        <begin position="48"/>
        <end position="108"/>
    </location>
</feature>
<dbReference type="InterPro" id="IPR009057">
    <property type="entry name" value="Homeodomain-like_sf"/>
</dbReference>
<dbReference type="SUPFAM" id="SSF46689">
    <property type="entry name" value="Homeodomain-like"/>
    <property type="match status" value="1"/>
</dbReference>
<evidence type="ECO:0000313" key="7">
    <source>
        <dbReference type="Proteomes" id="UP000245461"/>
    </source>
</evidence>
<dbReference type="Pfam" id="PF00440">
    <property type="entry name" value="TetR_N"/>
    <property type="match status" value="1"/>
</dbReference>
<gene>
    <name evidence="6" type="ORF">DKG74_08090</name>
</gene>
<dbReference type="InterPro" id="IPR050109">
    <property type="entry name" value="HTH-type_TetR-like_transc_reg"/>
</dbReference>
<dbReference type="OrthoDB" id="7056813at2"/>
<dbReference type="PANTHER" id="PTHR30055:SF234">
    <property type="entry name" value="HTH-TYPE TRANSCRIPTIONAL REGULATOR BETI"/>
    <property type="match status" value="1"/>
</dbReference>
<dbReference type="GO" id="GO:0003700">
    <property type="term" value="F:DNA-binding transcription factor activity"/>
    <property type="evidence" value="ECO:0007669"/>
    <property type="project" value="TreeGrafter"/>
</dbReference>
<dbReference type="InterPro" id="IPR036271">
    <property type="entry name" value="Tet_transcr_reg_TetR-rel_C_sf"/>
</dbReference>
<keyword evidence="7" id="KW-1185">Reference proteome</keyword>
<evidence type="ECO:0000256" key="1">
    <source>
        <dbReference type="ARBA" id="ARBA00023015"/>
    </source>
</evidence>
<keyword evidence="1" id="KW-0805">Transcription regulation</keyword>
<dbReference type="EMBL" id="QGLE01000003">
    <property type="protein sequence ID" value="PWR24828.1"/>
    <property type="molecule type" value="Genomic_DNA"/>
</dbReference>
<reference evidence="6 7" key="1">
    <citation type="submission" date="2018-05" db="EMBL/GenBank/DDBJ databases">
        <title>Zavarzinia sp. HR-AS.</title>
        <authorList>
            <person name="Lee Y."/>
            <person name="Jeon C.O."/>
        </authorList>
    </citation>
    <scope>NUCLEOTIDE SEQUENCE [LARGE SCALE GENOMIC DNA]</scope>
    <source>
        <strain evidence="6 7">HR-AS</strain>
    </source>
</reference>
<dbReference type="InterPro" id="IPR001647">
    <property type="entry name" value="HTH_TetR"/>
</dbReference>
<dbReference type="PANTHER" id="PTHR30055">
    <property type="entry name" value="HTH-TYPE TRANSCRIPTIONAL REGULATOR RUTR"/>
    <property type="match status" value="1"/>
</dbReference>
<dbReference type="PROSITE" id="PS50977">
    <property type="entry name" value="HTH_TETR_2"/>
    <property type="match status" value="1"/>
</dbReference>
<dbReference type="AlphaFoldDB" id="A0A317ECR7"/>
<evidence type="ECO:0000256" key="3">
    <source>
        <dbReference type="ARBA" id="ARBA00023163"/>
    </source>
</evidence>
<feature type="DNA-binding region" description="H-T-H motif" evidence="4">
    <location>
        <begin position="71"/>
        <end position="90"/>
    </location>
</feature>
<dbReference type="Gene3D" id="1.10.357.10">
    <property type="entry name" value="Tetracycline Repressor, domain 2"/>
    <property type="match status" value="1"/>
</dbReference>
<dbReference type="GO" id="GO:0000976">
    <property type="term" value="F:transcription cis-regulatory region binding"/>
    <property type="evidence" value="ECO:0007669"/>
    <property type="project" value="TreeGrafter"/>
</dbReference>
<accession>A0A317ECR7</accession>
<keyword evidence="3" id="KW-0804">Transcription</keyword>
<dbReference type="SUPFAM" id="SSF48498">
    <property type="entry name" value="Tetracyclin repressor-like, C-terminal domain"/>
    <property type="match status" value="1"/>
</dbReference>
<comment type="caution">
    <text evidence="6">The sequence shown here is derived from an EMBL/GenBank/DDBJ whole genome shotgun (WGS) entry which is preliminary data.</text>
</comment>
<evidence type="ECO:0000313" key="6">
    <source>
        <dbReference type="EMBL" id="PWR24828.1"/>
    </source>
</evidence>
<evidence type="ECO:0000259" key="5">
    <source>
        <dbReference type="PROSITE" id="PS50977"/>
    </source>
</evidence>
<evidence type="ECO:0000256" key="4">
    <source>
        <dbReference type="PROSITE-ProRule" id="PRU00335"/>
    </source>
</evidence>
<dbReference type="PRINTS" id="PR00455">
    <property type="entry name" value="HTHTETR"/>
</dbReference>
<proteinExistence type="predicted"/>
<evidence type="ECO:0000256" key="2">
    <source>
        <dbReference type="ARBA" id="ARBA00023125"/>
    </source>
</evidence>
<keyword evidence="2 4" id="KW-0238">DNA-binding</keyword>
<sequence>MQGRFGAGLIRGHDAGSDIFIYAYILSHMSSPDAKPRGRPRKTATHEEEMRQRIAAAARELFLRDGVDAVSMRNIAGEVGCSPMALYRYFAGKQEILWQVWDLFFGELFARLERIEAETPRARLEDIALAYLDYWIEHPGRFLIVFLQKDVAPDGTRNYLASSGIVERFDLIARVAADARAQGDLLGAEPDAIARGLLCVMQGLALNLITIPEYPWGDARALGRMTVRSYLAGLRPAAD</sequence>
<organism evidence="6 7">
    <name type="scientific">Zavarzinia aquatilis</name>
    <dbReference type="NCBI Taxonomy" id="2211142"/>
    <lineage>
        <taxon>Bacteria</taxon>
        <taxon>Pseudomonadati</taxon>
        <taxon>Pseudomonadota</taxon>
        <taxon>Alphaproteobacteria</taxon>
        <taxon>Rhodospirillales</taxon>
        <taxon>Zavarziniaceae</taxon>
        <taxon>Zavarzinia</taxon>
    </lineage>
</organism>